<reference evidence="2" key="1">
    <citation type="journal article" date="2022" name="Mol. Ecol. Resour.">
        <title>The genomes of chicory, endive, great burdock and yacon provide insights into Asteraceae palaeo-polyploidization history and plant inulin production.</title>
        <authorList>
            <person name="Fan W."/>
            <person name="Wang S."/>
            <person name="Wang H."/>
            <person name="Wang A."/>
            <person name="Jiang F."/>
            <person name="Liu H."/>
            <person name="Zhao H."/>
            <person name="Xu D."/>
            <person name="Zhang Y."/>
        </authorList>
    </citation>
    <scope>NUCLEOTIDE SEQUENCE [LARGE SCALE GENOMIC DNA]</scope>
    <source>
        <strain evidence="2">cv. Yunnan</strain>
    </source>
</reference>
<reference evidence="1 2" key="2">
    <citation type="journal article" date="2022" name="Mol. Ecol. Resour.">
        <title>The genomes of chicory, endive, great burdock and yacon provide insights into Asteraceae paleo-polyploidization history and plant inulin production.</title>
        <authorList>
            <person name="Fan W."/>
            <person name="Wang S."/>
            <person name="Wang H."/>
            <person name="Wang A."/>
            <person name="Jiang F."/>
            <person name="Liu H."/>
            <person name="Zhao H."/>
            <person name="Xu D."/>
            <person name="Zhang Y."/>
        </authorList>
    </citation>
    <scope>NUCLEOTIDE SEQUENCE [LARGE SCALE GENOMIC DNA]</scope>
    <source>
        <strain evidence="2">cv. Yunnan</strain>
        <tissue evidence="1">Leaves</tissue>
    </source>
</reference>
<gene>
    <name evidence="1" type="ORF">L1987_21062</name>
</gene>
<proteinExistence type="predicted"/>
<organism evidence="1 2">
    <name type="scientific">Smallanthus sonchifolius</name>
    <dbReference type="NCBI Taxonomy" id="185202"/>
    <lineage>
        <taxon>Eukaryota</taxon>
        <taxon>Viridiplantae</taxon>
        <taxon>Streptophyta</taxon>
        <taxon>Embryophyta</taxon>
        <taxon>Tracheophyta</taxon>
        <taxon>Spermatophyta</taxon>
        <taxon>Magnoliopsida</taxon>
        <taxon>eudicotyledons</taxon>
        <taxon>Gunneridae</taxon>
        <taxon>Pentapetalae</taxon>
        <taxon>asterids</taxon>
        <taxon>campanulids</taxon>
        <taxon>Asterales</taxon>
        <taxon>Asteraceae</taxon>
        <taxon>Asteroideae</taxon>
        <taxon>Heliantheae alliance</taxon>
        <taxon>Millerieae</taxon>
        <taxon>Smallanthus</taxon>
    </lineage>
</organism>
<comment type="caution">
    <text evidence="1">The sequence shown here is derived from an EMBL/GenBank/DDBJ whole genome shotgun (WGS) entry which is preliminary data.</text>
</comment>
<dbReference type="EMBL" id="CM042024">
    <property type="protein sequence ID" value="KAI3811341.1"/>
    <property type="molecule type" value="Genomic_DNA"/>
</dbReference>
<dbReference type="Proteomes" id="UP001056120">
    <property type="component" value="Linkage Group LG07"/>
</dbReference>
<evidence type="ECO:0000313" key="2">
    <source>
        <dbReference type="Proteomes" id="UP001056120"/>
    </source>
</evidence>
<evidence type="ECO:0000313" key="1">
    <source>
        <dbReference type="EMBL" id="KAI3811341.1"/>
    </source>
</evidence>
<keyword evidence="2" id="KW-1185">Reference proteome</keyword>
<sequence length="167" mass="18310">MEAAVLAYNSDGGMGVNNRESVEKEGRGDQQWLGSVAASRWGCVWWLKTRREKKRGGISMGDQRGEEGGGRLLWWCLTAVIGGSETCKRQPWWQPWWSGEGLAAAKAAMAARWWCVVATGEADESVLRRWLCFRRGGKGEPCRVADEVDDRDGGVRDGSYAGNGGIG</sequence>
<protein>
    <submittedName>
        <fullName evidence="1">Uncharacterized protein</fullName>
    </submittedName>
</protein>
<name>A0ACB9IU37_9ASTR</name>
<accession>A0ACB9IU37</accession>